<dbReference type="WBParaSite" id="NBR_0001840701-mRNA-1">
    <property type="protein sequence ID" value="NBR_0001840701-mRNA-1"/>
    <property type="gene ID" value="NBR_0001840701"/>
</dbReference>
<reference evidence="1 2" key="2">
    <citation type="submission" date="2018-11" db="EMBL/GenBank/DDBJ databases">
        <authorList>
            <consortium name="Pathogen Informatics"/>
        </authorList>
    </citation>
    <scope>NUCLEOTIDE SEQUENCE [LARGE SCALE GENOMIC DNA]</scope>
</reference>
<proteinExistence type="predicted"/>
<organism evidence="3">
    <name type="scientific">Nippostrongylus brasiliensis</name>
    <name type="common">Rat hookworm</name>
    <dbReference type="NCBI Taxonomy" id="27835"/>
    <lineage>
        <taxon>Eukaryota</taxon>
        <taxon>Metazoa</taxon>
        <taxon>Ecdysozoa</taxon>
        <taxon>Nematoda</taxon>
        <taxon>Chromadorea</taxon>
        <taxon>Rhabditida</taxon>
        <taxon>Rhabditina</taxon>
        <taxon>Rhabditomorpha</taxon>
        <taxon>Strongyloidea</taxon>
        <taxon>Heligmosomidae</taxon>
        <taxon>Nippostrongylus</taxon>
    </lineage>
</organism>
<evidence type="ECO:0000313" key="2">
    <source>
        <dbReference type="Proteomes" id="UP000271162"/>
    </source>
</evidence>
<evidence type="ECO:0000313" key="1">
    <source>
        <dbReference type="EMBL" id="VDL82134.1"/>
    </source>
</evidence>
<reference evidence="3" key="1">
    <citation type="submission" date="2017-02" db="UniProtKB">
        <authorList>
            <consortium name="WormBaseParasite"/>
        </authorList>
    </citation>
    <scope>IDENTIFICATION</scope>
</reference>
<evidence type="ECO:0000313" key="3">
    <source>
        <dbReference type="WBParaSite" id="NBR_0001840701-mRNA-1"/>
    </source>
</evidence>
<dbReference type="Proteomes" id="UP000271162">
    <property type="component" value="Unassembled WGS sequence"/>
</dbReference>
<protein>
    <submittedName>
        <fullName evidence="3">Secreted protein</fullName>
    </submittedName>
</protein>
<accession>A0A0N4YMK4</accession>
<sequence length="158" mass="17027">MRCMLDSSEIPMFVFPVAVAVRVAPSAKVAGGGAAQQSSVRLDNTLFCHRPMDANSKVTKYLADLNSDGARRSKESSTHINTAALQTLRGPGQDRRDQRDVAVHLDTKETNHQLLVGCGALHHYSQSCTHIVVTILSHVKVHSAILTNGGMALRVVST</sequence>
<gene>
    <name evidence="1" type="ORF">NBR_LOCUS18409</name>
</gene>
<keyword evidence="2" id="KW-1185">Reference proteome</keyword>
<dbReference type="AlphaFoldDB" id="A0A0N4YMK4"/>
<name>A0A0N4YMK4_NIPBR</name>
<dbReference type="EMBL" id="UYSL01023389">
    <property type="protein sequence ID" value="VDL82134.1"/>
    <property type="molecule type" value="Genomic_DNA"/>
</dbReference>